<feature type="transmembrane region" description="Helical" evidence="1">
    <location>
        <begin position="12"/>
        <end position="32"/>
    </location>
</feature>
<dbReference type="GO" id="GO:0016787">
    <property type="term" value="F:hydrolase activity"/>
    <property type="evidence" value="ECO:0007669"/>
    <property type="project" value="UniProtKB-KW"/>
</dbReference>
<proteinExistence type="predicted"/>
<evidence type="ECO:0000313" key="4">
    <source>
        <dbReference type="Proteomes" id="UP001596012"/>
    </source>
</evidence>
<accession>A0ABV8YG44</accession>
<feature type="domain" description="Restriction endonuclease type IV Mrr" evidence="2">
    <location>
        <begin position="62"/>
        <end position="96"/>
    </location>
</feature>
<comment type="caution">
    <text evidence="3">The sequence shown here is derived from an EMBL/GenBank/DDBJ whole genome shotgun (WGS) entry which is preliminary data.</text>
</comment>
<gene>
    <name evidence="3" type="ORF">ACFPH6_02645</name>
</gene>
<keyword evidence="3" id="KW-0378">Hydrolase</keyword>
<keyword evidence="1" id="KW-0472">Membrane</keyword>
<dbReference type="RefSeq" id="WP_386336830.1">
    <property type="nucleotide sequence ID" value="NZ_JBHSFG010000005.1"/>
</dbReference>
<evidence type="ECO:0000256" key="1">
    <source>
        <dbReference type="SAM" id="Phobius"/>
    </source>
</evidence>
<dbReference type="GO" id="GO:0004519">
    <property type="term" value="F:endonuclease activity"/>
    <property type="evidence" value="ECO:0007669"/>
    <property type="project" value="UniProtKB-KW"/>
</dbReference>
<dbReference type="EC" id="3.1.21.-" evidence="3"/>
<dbReference type="Pfam" id="PF04471">
    <property type="entry name" value="Mrr_cat"/>
    <property type="match status" value="1"/>
</dbReference>
<evidence type="ECO:0000313" key="3">
    <source>
        <dbReference type="EMBL" id="MFC4463517.1"/>
    </source>
</evidence>
<keyword evidence="4" id="KW-1185">Reference proteome</keyword>
<keyword evidence="3" id="KW-0255">Endonuclease</keyword>
<dbReference type="EMBL" id="JBHSFG010000005">
    <property type="protein sequence ID" value="MFC4463517.1"/>
    <property type="molecule type" value="Genomic_DNA"/>
</dbReference>
<reference evidence="4" key="1">
    <citation type="journal article" date="2019" name="Int. J. Syst. Evol. Microbiol.">
        <title>The Global Catalogue of Microorganisms (GCM) 10K type strain sequencing project: providing services to taxonomists for standard genome sequencing and annotation.</title>
        <authorList>
            <consortium name="The Broad Institute Genomics Platform"/>
            <consortium name="The Broad Institute Genome Sequencing Center for Infectious Disease"/>
            <person name="Wu L."/>
            <person name="Ma J."/>
        </authorList>
    </citation>
    <scope>NUCLEOTIDE SEQUENCE [LARGE SCALE GENOMIC DNA]</scope>
    <source>
        <strain evidence="4">DT43</strain>
    </source>
</reference>
<keyword evidence="1" id="KW-0812">Transmembrane</keyword>
<organism evidence="3 4">
    <name type="scientific">Streptomyces xiangluensis</name>
    <dbReference type="NCBI Taxonomy" id="2665720"/>
    <lineage>
        <taxon>Bacteria</taxon>
        <taxon>Bacillati</taxon>
        <taxon>Actinomycetota</taxon>
        <taxon>Actinomycetes</taxon>
        <taxon>Kitasatosporales</taxon>
        <taxon>Streptomycetaceae</taxon>
        <taxon>Streptomyces</taxon>
    </lineage>
</organism>
<name>A0ABV8YG44_9ACTN</name>
<keyword evidence="3" id="KW-0540">Nuclease</keyword>
<dbReference type="InterPro" id="IPR007560">
    <property type="entry name" value="Restrct_endonuc_IV_Mrr"/>
</dbReference>
<keyword evidence="1" id="KW-1133">Transmembrane helix</keyword>
<evidence type="ECO:0000259" key="2">
    <source>
        <dbReference type="Pfam" id="PF04471"/>
    </source>
</evidence>
<dbReference type="Proteomes" id="UP001596012">
    <property type="component" value="Unassembled WGS sequence"/>
</dbReference>
<sequence length="129" mass="14566">MVILAWAWSAVWPYVVGVLGDGALGGAGWWLWRVHKAARDGDRRWRVEEERKARELSMAAVDAMSWQEFEKYVAELCRRDGCTNVVVSGRSGDLGATSSGWLCRFLRESFRRDFGSRSGASFVINLSDF</sequence>
<protein>
    <submittedName>
        <fullName evidence="3">Restriction endonuclease</fullName>
        <ecNumber evidence="3">3.1.21.-</ecNumber>
    </submittedName>
</protein>